<evidence type="ECO:0000313" key="2">
    <source>
        <dbReference type="EMBL" id="ODQ68757.1"/>
    </source>
</evidence>
<proteinExistence type="predicted"/>
<evidence type="ECO:0000313" key="3">
    <source>
        <dbReference type="Proteomes" id="UP000094385"/>
    </source>
</evidence>
<dbReference type="EMBL" id="KV454330">
    <property type="protein sequence ID" value="ODQ68757.1"/>
    <property type="molecule type" value="Genomic_DNA"/>
</dbReference>
<sequence length="105" mass="11655">MNLGTDSEGDSDEGLPSRSRRRLDESQRSAVSQDIITPGESASQVFENDVITDAAVADDGESFLSSSPITRNKPIPPKAWMWEDFHTAELETTYLHRATKKKSSR</sequence>
<dbReference type="AlphaFoldDB" id="A0A1E3PV86"/>
<dbReference type="Proteomes" id="UP000094385">
    <property type="component" value="Unassembled WGS sequence"/>
</dbReference>
<accession>A0A1E3PV86</accession>
<name>A0A1E3PV86_LIPST</name>
<keyword evidence="3" id="KW-1185">Reference proteome</keyword>
<feature type="region of interest" description="Disordered" evidence="1">
    <location>
        <begin position="1"/>
        <end position="34"/>
    </location>
</feature>
<organism evidence="2 3">
    <name type="scientific">Lipomyces starkeyi NRRL Y-11557</name>
    <dbReference type="NCBI Taxonomy" id="675824"/>
    <lineage>
        <taxon>Eukaryota</taxon>
        <taxon>Fungi</taxon>
        <taxon>Dikarya</taxon>
        <taxon>Ascomycota</taxon>
        <taxon>Saccharomycotina</taxon>
        <taxon>Lipomycetes</taxon>
        <taxon>Lipomycetales</taxon>
        <taxon>Lipomycetaceae</taxon>
        <taxon>Lipomyces</taxon>
    </lineage>
</organism>
<evidence type="ECO:0000256" key="1">
    <source>
        <dbReference type="SAM" id="MobiDB-lite"/>
    </source>
</evidence>
<gene>
    <name evidence="2" type="ORF">LIPSTDRAFT_7453</name>
</gene>
<protein>
    <submittedName>
        <fullName evidence="2">Uncharacterized protein</fullName>
    </submittedName>
</protein>
<reference evidence="2 3" key="1">
    <citation type="journal article" date="2016" name="Proc. Natl. Acad. Sci. U.S.A.">
        <title>Comparative genomics of biotechnologically important yeasts.</title>
        <authorList>
            <person name="Riley R."/>
            <person name="Haridas S."/>
            <person name="Wolfe K.H."/>
            <person name="Lopes M.R."/>
            <person name="Hittinger C.T."/>
            <person name="Goeker M."/>
            <person name="Salamov A.A."/>
            <person name="Wisecaver J.H."/>
            <person name="Long T.M."/>
            <person name="Calvey C.H."/>
            <person name="Aerts A.L."/>
            <person name="Barry K.W."/>
            <person name="Choi C."/>
            <person name="Clum A."/>
            <person name="Coughlan A.Y."/>
            <person name="Deshpande S."/>
            <person name="Douglass A.P."/>
            <person name="Hanson S.J."/>
            <person name="Klenk H.-P."/>
            <person name="LaButti K.M."/>
            <person name="Lapidus A."/>
            <person name="Lindquist E.A."/>
            <person name="Lipzen A.M."/>
            <person name="Meier-Kolthoff J.P."/>
            <person name="Ohm R.A."/>
            <person name="Otillar R.P."/>
            <person name="Pangilinan J.L."/>
            <person name="Peng Y."/>
            <person name="Rokas A."/>
            <person name="Rosa C.A."/>
            <person name="Scheuner C."/>
            <person name="Sibirny A.A."/>
            <person name="Slot J.C."/>
            <person name="Stielow J.B."/>
            <person name="Sun H."/>
            <person name="Kurtzman C.P."/>
            <person name="Blackwell M."/>
            <person name="Grigoriev I.V."/>
            <person name="Jeffries T.W."/>
        </authorList>
    </citation>
    <scope>NUCLEOTIDE SEQUENCE [LARGE SCALE GENOMIC DNA]</scope>
    <source>
        <strain evidence="2 3">NRRL Y-11557</strain>
    </source>
</reference>